<gene>
    <name evidence="1" type="ORF">SAMN05421693_12622</name>
</gene>
<evidence type="ECO:0000313" key="2">
    <source>
        <dbReference type="Proteomes" id="UP000199496"/>
    </source>
</evidence>
<dbReference type="RefSeq" id="WP_090208641.1">
    <property type="nucleotide sequence ID" value="NZ_FOFO01000026.1"/>
</dbReference>
<sequence length="378" mass="41835">MNIIPVSVPPGLLLPGVMITALLLSACGTFAPGSRAGQDGGETRALEVPPDLVAPDVDPSFRIPDRVSALDQGRGPQGAATEQRDEAVLVTAEHLVLRREGHVRWLEVHNLPPAALWPRLQTFFQAQDMPLAREEPTLGILETEWLQARAHAPVEGGIRRLLSRVFGDVHDATSRDQYRLRLESQGEGGTAVFISHRSVAEVAEGSDVVRWRLRPADPEAEAEMLVRLMAYLGLEPEQAAAALRQTPDLAPNLRLTPVNGETALEIRGEFTPMWRRLGVLLDRAALLVDDQDRSEGVYYVTFRPEAHERRGGVFSRLFGTHEGARLRPDTQYQIHVRQVEDWVQVIPRSQTGEALSADEAAAVLERIEQELDPDSSQR</sequence>
<dbReference type="Pfam" id="PF06804">
    <property type="entry name" value="Lipoprotein_18"/>
    <property type="match status" value="1"/>
</dbReference>
<reference evidence="1 2" key="1">
    <citation type="submission" date="2016-10" db="EMBL/GenBank/DDBJ databases">
        <authorList>
            <person name="de Groot N.N."/>
        </authorList>
    </citation>
    <scope>NUCLEOTIDE SEQUENCE [LARGE SCALE GENOMIC DNA]</scope>
    <source>
        <strain evidence="1 2">B7-7</strain>
    </source>
</reference>
<dbReference type="Proteomes" id="UP000199496">
    <property type="component" value="Unassembled WGS sequence"/>
</dbReference>
<protein>
    <submittedName>
        <fullName evidence="1">Outer membrane protein assembly factor BamC</fullName>
    </submittedName>
</protein>
<dbReference type="InterPro" id="IPR042268">
    <property type="entry name" value="BamC_C"/>
</dbReference>
<dbReference type="EMBL" id="FOFO01000026">
    <property type="protein sequence ID" value="SEQ36609.1"/>
    <property type="molecule type" value="Genomic_DNA"/>
</dbReference>
<organism evidence="1 2">
    <name type="scientific">Ectothiorhodospira magna</name>
    <dbReference type="NCBI Taxonomy" id="867345"/>
    <lineage>
        <taxon>Bacteria</taxon>
        <taxon>Pseudomonadati</taxon>
        <taxon>Pseudomonadota</taxon>
        <taxon>Gammaproteobacteria</taxon>
        <taxon>Chromatiales</taxon>
        <taxon>Ectothiorhodospiraceae</taxon>
        <taxon>Ectothiorhodospira</taxon>
    </lineage>
</organism>
<proteinExistence type="predicted"/>
<dbReference type="Gene3D" id="3.30.310.170">
    <property type="entry name" value="Outer membrane protein assembly factor BamC"/>
    <property type="match status" value="1"/>
</dbReference>
<dbReference type="AlphaFoldDB" id="A0A1H9FFE8"/>
<dbReference type="OrthoDB" id="9772575at2"/>
<evidence type="ECO:0000313" key="1">
    <source>
        <dbReference type="EMBL" id="SEQ36609.1"/>
    </source>
</evidence>
<dbReference type="InterPro" id="IPR010653">
    <property type="entry name" value="NlpB/DapX"/>
</dbReference>
<dbReference type="STRING" id="867345.SAMN05421693_12622"/>
<keyword evidence="2" id="KW-1185">Reference proteome</keyword>
<accession>A0A1H9FFE8</accession>
<name>A0A1H9FFE8_9GAMM</name>